<dbReference type="EMBL" id="CP050292">
    <property type="protein sequence ID" value="QND71593.1"/>
    <property type="molecule type" value="Genomic_DNA"/>
</dbReference>
<dbReference type="AlphaFoldDB" id="A0A7G6TXW1"/>
<dbReference type="KEGG" id="trb:HB776_10405"/>
<dbReference type="RefSeq" id="WP_184517451.1">
    <property type="nucleotide sequence ID" value="NZ_CP050292.1"/>
</dbReference>
<gene>
    <name evidence="1" type="ORF">HB776_10405</name>
</gene>
<name>A0A7G6TXW1_9BRAD</name>
<evidence type="ECO:0000313" key="1">
    <source>
        <dbReference type="EMBL" id="QND71593.1"/>
    </source>
</evidence>
<proteinExistence type="predicted"/>
<sequence>MAVPRELLRGTNWTREALDCGSAGWSSTLDCSPLLLAARLPSVSNRQVEQDHCRGCTSGIAAAKAIQADIADQFSRVGILATK</sequence>
<evidence type="ECO:0000313" key="2">
    <source>
        <dbReference type="Proteomes" id="UP000515291"/>
    </source>
</evidence>
<protein>
    <submittedName>
        <fullName evidence="1">Uncharacterized protein</fullName>
    </submittedName>
</protein>
<accession>A0A7G6TXW1</accession>
<organism evidence="1 2">
    <name type="scientific">Tardiphaga robiniae</name>
    <dbReference type="NCBI Taxonomy" id="943830"/>
    <lineage>
        <taxon>Bacteria</taxon>
        <taxon>Pseudomonadati</taxon>
        <taxon>Pseudomonadota</taxon>
        <taxon>Alphaproteobacteria</taxon>
        <taxon>Hyphomicrobiales</taxon>
        <taxon>Nitrobacteraceae</taxon>
        <taxon>Tardiphaga</taxon>
    </lineage>
</organism>
<reference evidence="2" key="1">
    <citation type="journal article" date="2020" name="Mol. Plant Microbe">
        <title>Rhizobial microsymbionts of the narrowly endemic Oxytropis species growing in Kamchatka are characterized by significant genetic diversity and possess a set of genes that are associated with T3SS and T6SS secretion systems and can affect the development of symbiosis.</title>
        <authorList>
            <person name="Safronova V."/>
            <person name="Guro P."/>
            <person name="Sazanova A."/>
            <person name="Kuznetsova I."/>
            <person name="Belimov A."/>
            <person name="Yakubov V."/>
            <person name="Chirak E."/>
            <person name="Afonin A."/>
            <person name="Gogolev Y."/>
            <person name="Andronov E."/>
            <person name="Tikhonovich I."/>
        </authorList>
    </citation>
    <scope>NUCLEOTIDE SEQUENCE [LARGE SCALE GENOMIC DNA]</scope>
    <source>
        <strain evidence="2">581</strain>
    </source>
</reference>
<dbReference type="Proteomes" id="UP000515291">
    <property type="component" value="Chromosome"/>
</dbReference>